<dbReference type="Proteomes" id="UP001597119">
    <property type="component" value="Unassembled WGS sequence"/>
</dbReference>
<sequence length="242" mass="26185">MIEAIEFDVQQLVVRLREDHSVSKLNLIGPDGSLYTQTFVATGETTARLQLMEVIPDLATSEHYTPGTHELVLVSGDETESIEIELQPDLEIVDVQQPEREQYSGDPGRLAVTVANRGSAPTWVHDVEYSNAPYYGANHDLADNPGLITFEETREPTELIIPPGETRSYIGTSTPLLFSEKDHSSCGSGSYQLTIHVGTGSGGAIQRQVQVSSGGSDISTGFRGQFTCSDNEVTLLPTTGDS</sequence>
<name>A0ABD6CDW4_9EURY</name>
<keyword evidence="2" id="KW-1185">Reference proteome</keyword>
<organism evidence="1 2">
    <name type="scientific">Halorientalis brevis</name>
    <dbReference type="NCBI Taxonomy" id="1126241"/>
    <lineage>
        <taxon>Archaea</taxon>
        <taxon>Methanobacteriati</taxon>
        <taxon>Methanobacteriota</taxon>
        <taxon>Stenosarchaea group</taxon>
        <taxon>Halobacteria</taxon>
        <taxon>Halobacteriales</taxon>
        <taxon>Haloarculaceae</taxon>
        <taxon>Halorientalis</taxon>
    </lineage>
</organism>
<accession>A0ABD6CDW4</accession>
<dbReference type="AlphaFoldDB" id="A0ABD6CDW4"/>
<protein>
    <submittedName>
        <fullName evidence="1">Uncharacterized protein</fullName>
    </submittedName>
</protein>
<proteinExistence type="predicted"/>
<dbReference type="RefSeq" id="WP_247381790.1">
    <property type="nucleotide sequence ID" value="NZ_JALLGV010000012.1"/>
</dbReference>
<gene>
    <name evidence="1" type="ORF">ACFR9U_14100</name>
</gene>
<evidence type="ECO:0000313" key="1">
    <source>
        <dbReference type="EMBL" id="MFD1588112.1"/>
    </source>
</evidence>
<reference evidence="1 2" key="1">
    <citation type="journal article" date="2019" name="Int. J. Syst. Evol. Microbiol.">
        <title>The Global Catalogue of Microorganisms (GCM) 10K type strain sequencing project: providing services to taxonomists for standard genome sequencing and annotation.</title>
        <authorList>
            <consortium name="The Broad Institute Genomics Platform"/>
            <consortium name="The Broad Institute Genome Sequencing Center for Infectious Disease"/>
            <person name="Wu L."/>
            <person name="Ma J."/>
        </authorList>
    </citation>
    <scope>NUCLEOTIDE SEQUENCE [LARGE SCALE GENOMIC DNA]</scope>
    <source>
        <strain evidence="1 2">CGMCC 1.12125</strain>
    </source>
</reference>
<dbReference type="EMBL" id="JBHUDJ010000008">
    <property type="protein sequence ID" value="MFD1588112.1"/>
    <property type="molecule type" value="Genomic_DNA"/>
</dbReference>
<evidence type="ECO:0000313" key="2">
    <source>
        <dbReference type="Proteomes" id="UP001597119"/>
    </source>
</evidence>
<comment type="caution">
    <text evidence="1">The sequence shown here is derived from an EMBL/GenBank/DDBJ whole genome shotgun (WGS) entry which is preliminary data.</text>
</comment>